<organism evidence="2">
    <name type="scientific">bioreactor metagenome</name>
    <dbReference type="NCBI Taxonomy" id="1076179"/>
    <lineage>
        <taxon>unclassified sequences</taxon>
        <taxon>metagenomes</taxon>
        <taxon>ecological metagenomes</taxon>
    </lineage>
</organism>
<evidence type="ECO:0000313" key="2">
    <source>
        <dbReference type="EMBL" id="MPM96047.1"/>
    </source>
</evidence>
<keyword evidence="1" id="KW-1133">Transmembrane helix</keyword>
<keyword evidence="1" id="KW-0812">Transmembrane</keyword>
<name>A0A645E2W5_9ZZZZ</name>
<dbReference type="EMBL" id="VSSQ01042462">
    <property type="protein sequence ID" value="MPM96047.1"/>
    <property type="molecule type" value="Genomic_DNA"/>
</dbReference>
<accession>A0A645E2W5</accession>
<feature type="transmembrane region" description="Helical" evidence="1">
    <location>
        <begin position="43"/>
        <end position="61"/>
    </location>
</feature>
<dbReference type="AlphaFoldDB" id="A0A645E2W5"/>
<reference evidence="2" key="1">
    <citation type="submission" date="2019-08" db="EMBL/GenBank/DDBJ databases">
        <authorList>
            <person name="Kucharzyk K."/>
            <person name="Murdoch R.W."/>
            <person name="Higgins S."/>
            <person name="Loffler F."/>
        </authorList>
    </citation>
    <scope>NUCLEOTIDE SEQUENCE</scope>
</reference>
<sequence>MDVPVAHPLLLVKTAVKSTPKRNTIMMLSLFTPKEAIRSEQPVASVMTSMVLAAFFVMAFTSRFA</sequence>
<keyword evidence="1" id="KW-0472">Membrane</keyword>
<comment type="caution">
    <text evidence="2">The sequence shown here is derived from an EMBL/GenBank/DDBJ whole genome shotgun (WGS) entry which is preliminary data.</text>
</comment>
<proteinExistence type="predicted"/>
<gene>
    <name evidence="2" type="ORF">SDC9_143203</name>
</gene>
<protein>
    <submittedName>
        <fullName evidence="2">Uncharacterized protein</fullName>
    </submittedName>
</protein>
<evidence type="ECO:0000256" key="1">
    <source>
        <dbReference type="SAM" id="Phobius"/>
    </source>
</evidence>